<evidence type="ECO:0000313" key="5">
    <source>
        <dbReference type="Proteomes" id="UP000226191"/>
    </source>
</evidence>
<dbReference type="Gene3D" id="3.40.50.720">
    <property type="entry name" value="NAD(P)-binding Rossmann-like Domain"/>
    <property type="match status" value="1"/>
</dbReference>
<reference evidence="2 5" key="1">
    <citation type="submission" date="2017-02" db="EMBL/GenBank/DDBJ databases">
        <title>Prevalence of linear plasmids in Cutibacterium acnes isolates obtained from cancerous prostatic tissue.</title>
        <authorList>
            <person name="Davidsson S."/>
            <person name="Bruggemann H."/>
        </authorList>
    </citation>
    <scope>NUCLEOTIDE SEQUENCE [LARGE SCALE GENOMIC DNA]</scope>
    <source>
        <strain evidence="2 5">11-78</strain>
    </source>
</reference>
<evidence type="ECO:0000313" key="6">
    <source>
        <dbReference type="Proteomes" id="UP000256621"/>
    </source>
</evidence>
<proteinExistence type="predicted"/>
<protein>
    <recommendedName>
        <fullName evidence="7">TOMM leader peptide-binding protein</fullName>
    </recommendedName>
</protein>
<organism evidence="3 4">
    <name type="scientific">Cutibacterium acnes</name>
    <name type="common">Propionibacterium acnes</name>
    <dbReference type="NCBI Taxonomy" id="1747"/>
    <lineage>
        <taxon>Bacteria</taxon>
        <taxon>Bacillati</taxon>
        <taxon>Actinomycetota</taxon>
        <taxon>Actinomycetes</taxon>
        <taxon>Propionibacteriales</taxon>
        <taxon>Propionibacteriaceae</taxon>
        <taxon>Cutibacterium</taxon>
    </lineage>
</organism>
<name>A0A8B2VD10_CUTAC</name>
<dbReference type="EMBL" id="LKVB01000004">
    <property type="protein sequence ID" value="PHJ27618.1"/>
    <property type="molecule type" value="Genomic_DNA"/>
</dbReference>
<dbReference type="EMBL" id="CP031442">
    <property type="protein sequence ID" value="AXM05868.1"/>
    <property type="molecule type" value="Genomic_DNA"/>
</dbReference>
<evidence type="ECO:0000313" key="3">
    <source>
        <dbReference type="EMBL" id="PHJ27618.1"/>
    </source>
</evidence>
<dbReference type="Proteomes" id="UP000226191">
    <property type="component" value="Unassembled WGS sequence"/>
</dbReference>
<dbReference type="RefSeq" id="WP_002519439.1">
    <property type="nucleotide sequence ID" value="NZ_AP022844.1"/>
</dbReference>
<sequence length="318" mass="34705">MMVRGFYVSVSFPVSFGSVLTTCCPNGMRCCPNGSSCCPFSSWCCPFLRRDLRKLPGPGKTQVMHVELDCPWVSVSGGLRLLAPDGRSFRLRGATASADGHVEVPAKVAHHLYEAGVATEPCDLRVAVVSDHGCSDDLVRGLTARRIDITTWVRTPEPGNTRDLRRISGHANLDVHVVVICPRTLLGGRDVAEQCHRAGIPSVVAWGRHHWAVLGPISDGSPGCQHCADMAMAARDPDWVTMARSMKEGEYDPAVTEWLVNRIERAALSIRDSTVSRRPKTFHVRTIAGERSIEVPAQPGCHCWLSEEPCSTLMRSAA</sequence>
<dbReference type="GeneID" id="92857284"/>
<reference evidence="1 6" key="3">
    <citation type="submission" date="2018-08" db="EMBL/GenBank/DDBJ databases">
        <title>Genome sequencing of Cutibacterium acnes KCOM 1315.</title>
        <authorList>
            <person name="Kook J.-K."/>
            <person name="Park S.-N."/>
            <person name="Lim Y.K."/>
        </authorList>
    </citation>
    <scope>NUCLEOTIDE SEQUENCE [LARGE SCALE GENOMIC DNA]</scope>
    <source>
        <strain evidence="1 6">KCOM 1315</strain>
    </source>
</reference>
<evidence type="ECO:0000313" key="4">
    <source>
        <dbReference type="Proteomes" id="UP000223982"/>
    </source>
</evidence>
<evidence type="ECO:0008006" key="7">
    <source>
        <dbReference type="Google" id="ProtNLM"/>
    </source>
</evidence>
<evidence type="ECO:0000313" key="2">
    <source>
        <dbReference type="EMBL" id="PGF32097.1"/>
    </source>
</evidence>
<dbReference type="Proteomes" id="UP000256621">
    <property type="component" value="Chromosome"/>
</dbReference>
<accession>A0A8B2VD10</accession>
<dbReference type="Proteomes" id="UP000223982">
    <property type="component" value="Unassembled WGS sequence"/>
</dbReference>
<reference evidence="3 4" key="2">
    <citation type="submission" date="2017-02" db="EMBL/GenBank/DDBJ databases">
        <title>Prevalence of linear plasmids in Propionibacterium acnes isolates obtained from cancerous prostatic tissue.</title>
        <authorList>
            <person name="Davidsson S."/>
            <person name="Bruggemann H."/>
        </authorList>
    </citation>
    <scope>NUCLEOTIDE SEQUENCE [LARGE SCALE GENOMIC DNA]</scope>
    <source>
        <strain evidence="3 4">09-9</strain>
    </source>
</reference>
<dbReference type="OrthoDB" id="3727586at2"/>
<dbReference type="AlphaFoldDB" id="A0A8B2VD10"/>
<evidence type="ECO:0000313" key="1">
    <source>
        <dbReference type="EMBL" id="AXM05868.1"/>
    </source>
</evidence>
<gene>
    <name evidence="3" type="ORF">APS60_06780</name>
    <name evidence="2" type="ORF">B1B09_11665</name>
    <name evidence="1" type="ORF">DXN06_00855</name>
</gene>
<dbReference type="EMBL" id="MVCE01000006">
    <property type="protein sequence ID" value="PGF32097.1"/>
    <property type="molecule type" value="Genomic_DNA"/>
</dbReference>